<dbReference type="AlphaFoldDB" id="A0A0G1PDI0"/>
<evidence type="ECO:0000256" key="1">
    <source>
        <dbReference type="SAM" id="SignalP"/>
    </source>
</evidence>
<dbReference type="EMBL" id="LCMG01000033">
    <property type="protein sequence ID" value="KKU30854.1"/>
    <property type="molecule type" value="Genomic_DNA"/>
</dbReference>
<sequence>MKNLILILCLALVTASGWSQAANQVFVADTTHGNENVYFTGSKDASIYQGVAGFVFTTTHDTATVVLQGCYNTSAWYPIDTVSVTGSTAVNHELYQTPPRYKYYRLWGDGETGDTCYFSNVRYYLKY</sequence>
<feature type="chain" id="PRO_5002539014" evidence="1">
    <location>
        <begin position="22"/>
        <end position="127"/>
    </location>
</feature>
<comment type="caution">
    <text evidence="2">The sequence shown here is derived from an EMBL/GenBank/DDBJ whole genome shotgun (WGS) entry which is preliminary data.</text>
</comment>
<dbReference type="Proteomes" id="UP000034705">
    <property type="component" value="Unassembled WGS sequence"/>
</dbReference>
<organism evidence="2 3">
    <name type="scientific">Candidatus Uhrbacteria bacterium GW2011_GWF2_46_218</name>
    <dbReference type="NCBI Taxonomy" id="1619001"/>
    <lineage>
        <taxon>Bacteria</taxon>
        <taxon>Candidatus Uhriibacteriota</taxon>
    </lineage>
</organism>
<evidence type="ECO:0000313" key="3">
    <source>
        <dbReference type="Proteomes" id="UP000034705"/>
    </source>
</evidence>
<feature type="signal peptide" evidence="1">
    <location>
        <begin position="1"/>
        <end position="21"/>
    </location>
</feature>
<protein>
    <submittedName>
        <fullName evidence="2">Uncharacterized protein</fullName>
    </submittedName>
</protein>
<evidence type="ECO:0000313" key="2">
    <source>
        <dbReference type="EMBL" id="KKU30854.1"/>
    </source>
</evidence>
<proteinExistence type="predicted"/>
<accession>A0A0G1PDI0</accession>
<gene>
    <name evidence="2" type="ORF">UX45_C0033G0003</name>
</gene>
<keyword evidence="1" id="KW-0732">Signal</keyword>
<reference evidence="2 3" key="1">
    <citation type="journal article" date="2015" name="Nature">
        <title>rRNA introns, odd ribosomes, and small enigmatic genomes across a large radiation of phyla.</title>
        <authorList>
            <person name="Brown C.T."/>
            <person name="Hug L.A."/>
            <person name="Thomas B.C."/>
            <person name="Sharon I."/>
            <person name="Castelle C.J."/>
            <person name="Singh A."/>
            <person name="Wilkins M.J."/>
            <person name="Williams K.H."/>
            <person name="Banfield J.F."/>
        </authorList>
    </citation>
    <scope>NUCLEOTIDE SEQUENCE [LARGE SCALE GENOMIC DNA]</scope>
</reference>
<name>A0A0G1PDI0_9BACT</name>